<evidence type="ECO:0000256" key="11">
    <source>
        <dbReference type="PROSITE-ProRule" id="PRU01379"/>
    </source>
</evidence>
<keyword evidence="9" id="KW-0482">Metalloprotease</keyword>
<dbReference type="Pfam" id="PF00246">
    <property type="entry name" value="Peptidase_M14"/>
    <property type="match status" value="1"/>
</dbReference>
<feature type="domain" description="Peptidase M14" evidence="13">
    <location>
        <begin position="108"/>
        <end position="402"/>
    </location>
</feature>
<feature type="chain" id="PRO_5004588157" description="Peptidase M14 domain-containing protein" evidence="12">
    <location>
        <begin position="18"/>
        <end position="407"/>
    </location>
</feature>
<keyword evidence="4" id="KW-0645">Protease</keyword>
<keyword evidence="10" id="KW-1015">Disulfide bond</keyword>
<evidence type="ECO:0000256" key="8">
    <source>
        <dbReference type="ARBA" id="ARBA00022833"/>
    </source>
</evidence>
<keyword evidence="5" id="KW-0479">Metal-binding</keyword>
<dbReference type="PROSITE" id="PS00132">
    <property type="entry name" value="CARBOXYPEPT_ZN_1"/>
    <property type="match status" value="1"/>
</dbReference>
<dbReference type="PRINTS" id="PR00765">
    <property type="entry name" value="CRBOXYPTASEA"/>
</dbReference>
<dbReference type="PANTHER" id="PTHR11705">
    <property type="entry name" value="PROTEASE FAMILY M14 CARBOXYPEPTIDASE A,B"/>
    <property type="match status" value="1"/>
</dbReference>
<dbReference type="SMART" id="SM00631">
    <property type="entry name" value="Zn_pept"/>
    <property type="match status" value="1"/>
</dbReference>
<evidence type="ECO:0000256" key="7">
    <source>
        <dbReference type="ARBA" id="ARBA00022801"/>
    </source>
</evidence>
<dbReference type="Gene3D" id="3.30.70.340">
    <property type="entry name" value="Metallocarboxypeptidase-like"/>
    <property type="match status" value="1"/>
</dbReference>
<evidence type="ECO:0000256" key="4">
    <source>
        <dbReference type="ARBA" id="ARBA00022670"/>
    </source>
</evidence>
<evidence type="ECO:0000313" key="14">
    <source>
        <dbReference type="EnsemblMetazoa" id="MESCA000513-PA"/>
    </source>
</evidence>
<dbReference type="GO" id="GO:0004181">
    <property type="term" value="F:metallocarboxypeptidase activity"/>
    <property type="evidence" value="ECO:0007669"/>
    <property type="project" value="InterPro"/>
</dbReference>
<keyword evidence="3" id="KW-0121">Carboxypeptidase</keyword>
<dbReference type="AlphaFoldDB" id="T1GB90"/>
<dbReference type="GO" id="GO:0008270">
    <property type="term" value="F:zinc ion binding"/>
    <property type="evidence" value="ECO:0007669"/>
    <property type="project" value="InterPro"/>
</dbReference>
<evidence type="ECO:0000256" key="1">
    <source>
        <dbReference type="ARBA" id="ARBA00001947"/>
    </source>
</evidence>
<name>T1GB90_MEGSC</name>
<dbReference type="InterPro" id="IPR003146">
    <property type="entry name" value="M14A_act_pep"/>
</dbReference>
<keyword evidence="8" id="KW-0862">Zinc</keyword>
<dbReference type="Gene3D" id="3.40.630.10">
    <property type="entry name" value="Zn peptidases"/>
    <property type="match status" value="1"/>
</dbReference>
<proteinExistence type="inferred from homology"/>
<feature type="active site" description="Proton donor/acceptor" evidence="11">
    <location>
        <position position="368"/>
    </location>
</feature>
<evidence type="ECO:0000256" key="12">
    <source>
        <dbReference type="SAM" id="SignalP"/>
    </source>
</evidence>
<dbReference type="CDD" id="cd03860">
    <property type="entry name" value="M14_CP_A-B_like"/>
    <property type="match status" value="1"/>
</dbReference>
<evidence type="ECO:0000256" key="3">
    <source>
        <dbReference type="ARBA" id="ARBA00022645"/>
    </source>
</evidence>
<dbReference type="FunFam" id="3.40.630.10:FF:000084">
    <property type="entry name" value="Carboxypeptidase B2"/>
    <property type="match status" value="1"/>
</dbReference>
<evidence type="ECO:0000256" key="6">
    <source>
        <dbReference type="ARBA" id="ARBA00022729"/>
    </source>
</evidence>
<keyword evidence="15" id="KW-1185">Reference proteome</keyword>
<dbReference type="InterPro" id="IPR000834">
    <property type="entry name" value="Peptidase_M14"/>
</dbReference>
<dbReference type="EnsemblMetazoa" id="MESCA000513-RA">
    <property type="protein sequence ID" value="MESCA000513-PA"/>
    <property type="gene ID" value="MESCA000513"/>
</dbReference>
<keyword evidence="6 12" id="KW-0732">Signal</keyword>
<dbReference type="STRING" id="36166.T1GB90"/>
<dbReference type="PROSITE" id="PS52035">
    <property type="entry name" value="PEPTIDASE_M14"/>
    <property type="match status" value="1"/>
</dbReference>
<evidence type="ECO:0000256" key="9">
    <source>
        <dbReference type="ARBA" id="ARBA00023049"/>
    </source>
</evidence>
<sequence>MWTKTFCLLFCLSSALALKDYKILELFPSNDHQSDLLHKLSEDSKFDFIKLTKSEAQVLVSPESHKVISSLLSKYGIGYKVVNNDVLADAIKESEENESSQERMGTDCYRSHGEINNWLDELQAKYPQRVFVKQVGFSYERRPLKTITITNGDGRSGKKVIFVDAGMHAREWISPSTGIYVIQQLVENFEENKALLKDHDWIVMPMINADGYEYTRSDPKNRMWRKTRQPYKTCAGVDPNRNFDYMFGHAGTSTLSCMDTYRGPQPFSEPETSVLRDVLLSLKGRISFYLTLHSHGAYLIYPWGYDKVLAPNNDELQDVGQAGYDAIYAYSGRKYLVGNAAILMYPAAGASDDYAYARADARISITMELPSGGKQGFDPPPSDIKPYVEESWIGIVAMANRVIAKYN</sequence>
<reference evidence="14" key="2">
    <citation type="submission" date="2015-06" db="UniProtKB">
        <authorList>
            <consortium name="EnsemblMetazoa"/>
        </authorList>
    </citation>
    <scope>IDENTIFICATION</scope>
</reference>
<dbReference type="HOGENOM" id="CLU_019326_2_1_1"/>
<dbReference type="Pfam" id="PF02244">
    <property type="entry name" value="Propep_M14"/>
    <property type="match status" value="1"/>
</dbReference>
<dbReference type="InterPro" id="IPR036990">
    <property type="entry name" value="M14A-like_propep"/>
</dbReference>
<dbReference type="SUPFAM" id="SSF54897">
    <property type="entry name" value="Protease propeptides/inhibitors"/>
    <property type="match status" value="1"/>
</dbReference>
<reference evidence="15" key="1">
    <citation type="submission" date="2013-02" db="EMBL/GenBank/DDBJ databases">
        <authorList>
            <person name="Hughes D."/>
        </authorList>
    </citation>
    <scope>NUCLEOTIDE SEQUENCE</scope>
    <source>
        <strain>Durham</strain>
        <strain evidence="15">NC isolate 2 -- Noor lab</strain>
    </source>
</reference>
<dbReference type="PANTHER" id="PTHR11705:SF140">
    <property type="entry name" value="FI02848P-RELATED"/>
    <property type="match status" value="1"/>
</dbReference>
<evidence type="ECO:0000313" key="15">
    <source>
        <dbReference type="Proteomes" id="UP000015102"/>
    </source>
</evidence>
<evidence type="ECO:0000256" key="10">
    <source>
        <dbReference type="ARBA" id="ARBA00023157"/>
    </source>
</evidence>
<comment type="cofactor">
    <cofactor evidence="1">
        <name>Zn(2+)</name>
        <dbReference type="ChEBI" id="CHEBI:29105"/>
    </cofactor>
</comment>
<dbReference type="GO" id="GO:0005615">
    <property type="term" value="C:extracellular space"/>
    <property type="evidence" value="ECO:0007669"/>
    <property type="project" value="TreeGrafter"/>
</dbReference>
<protein>
    <recommendedName>
        <fullName evidence="13">Peptidase M14 domain-containing protein</fullName>
    </recommendedName>
</protein>
<dbReference type="OMA" id="AILMYPA"/>
<dbReference type="Proteomes" id="UP000015102">
    <property type="component" value="Unassembled WGS sequence"/>
</dbReference>
<feature type="signal peptide" evidence="12">
    <location>
        <begin position="1"/>
        <end position="17"/>
    </location>
</feature>
<dbReference type="EMBL" id="CAQQ02190404">
    <property type="status" value="NOT_ANNOTATED_CDS"/>
    <property type="molecule type" value="Genomic_DNA"/>
</dbReference>
<evidence type="ECO:0000256" key="2">
    <source>
        <dbReference type="ARBA" id="ARBA00005988"/>
    </source>
</evidence>
<organism evidence="14 15">
    <name type="scientific">Megaselia scalaris</name>
    <name type="common">Humpbacked fly</name>
    <name type="synonym">Phora scalaris</name>
    <dbReference type="NCBI Taxonomy" id="36166"/>
    <lineage>
        <taxon>Eukaryota</taxon>
        <taxon>Metazoa</taxon>
        <taxon>Ecdysozoa</taxon>
        <taxon>Arthropoda</taxon>
        <taxon>Hexapoda</taxon>
        <taxon>Insecta</taxon>
        <taxon>Pterygota</taxon>
        <taxon>Neoptera</taxon>
        <taxon>Endopterygota</taxon>
        <taxon>Diptera</taxon>
        <taxon>Brachycera</taxon>
        <taxon>Muscomorpha</taxon>
        <taxon>Platypezoidea</taxon>
        <taxon>Phoridae</taxon>
        <taxon>Megaseliini</taxon>
        <taxon>Megaselia</taxon>
    </lineage>
</organism>
<evidence type="ECO:0000259" key="13">
    <source>
        <dbReference type="PROSITE" id="PS52035"/>
    </source>
</evidence>
<dbReference type="SUPFAM" id="SSF53187">
    <property type="entry name" value="Zn-dependent exopeptidases"/>
    <property type="match status" value="1"/>
</dbReference>
<evidence type="ECO:0000256" key="5">
    <source>
        <dbReference type="ARBA" id="ARBA00022723"/>
    </source>
</evidence>
<dbReference type="GO" id="GO:0006508">
    <property type="term" value="P:proteolysis"/>
    <property type="evidence" value="ECO:0007669"/>
    <property type="project" value="UniProtKB-KW"/>
</dbReference>
<comment type="similarity">
    <text evidence="2 11">Belongs to the peptidase M14 family.</text>
</comment>
<dbReference type="InterPro" id="IPR057246">
    <property type="entry name" value="CARBOXYPEPT_ZN_1"/>
</dbReference>
<accession>T1GB90</accession>
<keyword evidence="7" id="KW-0378">Hydrolase</keyword>